<organism evidence="6 7">
    <name type="scientific">Saccharothrix yanglingensis</name>
    <dbReference type="NCBI Taxonomy" id="659496"/>
    <lineage>
        <taxon>Bacteria</taxon>
        <taxon>Bacillati</taxon>
        <taxon>Actinomycetota</taxon>
        <taxon>Actinomycetes</taxon>
        <taxon>Pseudonocardiales</taxon>
        <taxon>Pseudonocardiaceae</taxon>
        <taxon>Saccharothrix</taxon>
    </lineage>
</organism>
<sequence length="294" mass="30871">MSSVLHSTSTSARRQHPVRPPRPNGQHGAADRAETSARIRRAVHRPTGRAGARSCSGTSRCLNTQTGRSGTSPPPRRPLHWSGRRRPDERQVAMLPPSPDPQDPPFGPGPRGCAGLRPSYPIQAVQWGLSGAVGLVVDLVTGTGELTERLAAAAPGVVAVEPDAGRRAELARRLPLVTVVEGTATAVPLPDTSVDAVFVGRVPHGSDFEVVLDEAARVLRPSGAVVVVWNRDDAIRTATTSAAGTAAAGGHRWGVDGPLPAHRRFGPFERRCFAVAGDASGRPVVTTAVRAFTL</sequence>
<evidence type="ECO:0000256" key="4">
    <source>
        <dbReference type="SAM" id="MobiDB-lite"/>
    </source>
</evidence>
<comment type="similarity">
    <text evidence="1">Belongs to the methyltransferase superfamily.</text>
</comment>
<dbReference type="PANTHER" id="PTHR44942:SF4">
    <property type="entry name" value="METHYLTRANSFERASE TYPE 11 DOMAIN-CONTAINING PROTEIN"/>
    <property type="match status" value="1"/>
</dbReference>
<evidence type="ECO:0000256" key="2">
    <source>
        <dbReference type="ARBA" id="ARBA00022603"/>
    </source>
</evidence>
<dbReference type="Proteomes" id="UP001225605">
    <property type="component" value="Unassembled WGS sequence"/>
</dbReference>
<feature type="region of interest" description="Disordered" evidence="4">
    <location>
        <begin position="1"/>
        <end position="114"/>
    </location>
</feature>
<feature type="compositionally biased region" description="Polar residues" evidence="4">
    <location>
        <begin position="55"/>
        <end position="65"/>
    </location>
</feature>
<accession>A0ABU0X7J4</accession>
<feature type="domain" description="Methyltransferase type 11" evidence="5">
    <location>
        <begin position="138"/>
        <end position="227"/>
    </location>
</feature>
<protein>
    <recommendedName>
        <fullName evidence="5">Methyltransferase type 11 domain-containing protein</fullName>
    </recommendedName>
</protein>
<dbReference type="InterPro" id="IPR029063">
    <property type="entry name" value="SAM-dependent_MTases_sf"/>
</dbReference>
<dbReference type="InterPro" id="IPR017972">
    <property type="entry name" value="Cyt_P450_CS"/>
</dbReference>
<proteinExistence type="inferred from homology"/>
<comment type="caution">
    <text evidence="6">The sequence shown here is derived from an EMBL/GenBank/DDBJ whole genome shotgun (WGS) entry which is preliminary data.</text>
</comment>
<dbReference type="InterPro" id="IPR051052">
    <property type="entry name" value="Diverse_substrate_MTase"/>
</dbReference>
<dbReference type="CDD" id="cd02440">
    <property type="entry name" value="AdoMet_MTases"/>
    <property type="match status" value="1"/>
</dbReference>
<evidence type="ECO:0000313" key="7">
    <source>
        <dbReference type="Proteomes" id="UP001225605"/>
    </source>
</evidence>
<evidence type="ECO:0000256" key="1">
    <source>
        <dbReference type="ARBA" id="ARBA00008361"/>
    </source>
</evidence>
<dbReference type="SUPFAM" id="SSF53335">
    <property type="entry name" value="S-adenosyl-L-methionine-dependent methyltransferases"/>
    <property type="match status" value="1"/>
</dbReference>
<reference evidence="6 7" key="1">
    <citation type="submission" date="2017-06" db="EMBL/GenBank/DDBJ databases">
        <title>Cultured bacterium strain Saccharothrix yanglingensis Hhs.015.</title>
        <authorList>
            <person name="Xia Y."/>
        </authorList>
    </citation>
    <scope>NUCLEOTIDE SEQUENCE [LARGE SCALE GENOMIC DNA]</scope>
    <source>
        <strain evidence="6 7">Hhs.015</strain>
    </source>
</reference>
<feature type="compositionally biased region" description="Basic residues" evidence="4">
    <location>
        <begin position="38"/>
        <end position="47"/>
    </location>
</feature>
<feature type="compositionally biased region" description="Pro residues" evidence="4">
    <location>
        <begin position="96"/>
        <end position="108"/>
    </location>
</feature>
<gene>
    <name evidence="6" type="ORF">CKY47_29850</name>
</gene>
<dbReference type="PROSITE" id="PS00086">
    <property type="entry name" value="CYTOCHROME_P450"/>
    <property type="match status" value="1"/>
</dbReference>
<feature type="compositionally biased region" description="Polar residues" evidence="4">
    <location>
        <begin position="1"/>
        <end position="12"/>
    </location>
</feature>
<dbReference type="Pfam" id="PF08241">
    <property type="entry name" value="Methyltransf_11"/>
    <property type="match status" value="1"/>
</dbReference>
<dbReference type="InterPro" id="IPR013216">
    <property type="entry name" value="Methyltransf_11"/>
</dbReference>
<dbReference type="EMBL" id="NSDM01000015">
    <property type="protein sequence ID" value="MDQ2588095.1"/>
    <property type="molecule type" value="Genomic_DNA"/>
</dbReference>
<keyword evidence="7" id="KW-1185">Reference proteome</keyword>
<evidence type="ECO:0000259" key="5">
    <source>
        <dbReference type="Pfam" id="PF08241"/>
    </source>
</evidence>
<evidence type="ECO:0000313" key="6">
    <source>
        <dbReference type="EMBL" id="MDQ2588095.1"/>
    </source>
</evidence>
<keyword evidence="3" id="KW-0808">Transferase</keyword>
<name>A0ABU0X7J4_9PSEU</name>
<dbReference type="Gene3D" id="3.40.50.150">
    <property type="entry name" value="Vaccinia Virus protein VP39"/>
    <property type="match status" value="1"/>
</dbReference>
<dbReference type="PANTHER" id="PTHR44942">
    <property type="entry name" value="METHYLTRANSF_11 DOMAIN-CONTAINING PROTEIN"/>
    <property type="match status" value="1"/>
</dbReference>
<keyword evidence="2" id="KW-0489">Methyltransferase</keyword>
<evidence type="ECO:0000256" key="3">
    <source>
        <dbReference type="ARBA" id="ARBA00022679"/>
    </source>
</evidence>